<evidence type="ECO:0000256" key="2">
    <source>
        <dbReference type="ARBA" id="ARBA00009441"/>
    </source>
</evidence>
<dbReference type="PIRSF" id="PIRSF003128">
    <property type="entry name" value="RecN"/>
    <property type="match status" value="1"/>
</dbReference>
<feature type="domain" description="RecF/RecN/SMC N-terminal" evidence="10">
    <location>
        <begin position="2"/>
        <end position="521"/>
    </location>
</feature>
<evidence type="ECO:0000256" key="4">
    <source>
        <dbReference type="ARBA" id="ARBA00022741"/>
    </source>
</evidence>
<keyword evidence="7 9" id="KW-0234">DNA repair</keyword>
<evidence type="ECO:0000256" key="1">
    <source>
        <dbReference type="ARBA" id="ARBA00003618"/>
    </source>
</evidence>
<name>A0ABN3DGP1_9MICO</name>
<comment type="similarity">
    <text evidence="2 9">Belongs to the RecN family.</text>
</comment>
<evidence type="ECO:0000256" key="5">
    <source>
        <dbReference type="ARBA" id="ARBA00022763"/>
    </source>
</evidence>
<keyword evidence="5 9" id="KW-0227">DNA damage</keyword>
<dbReference type="NCBIfam" id="TIGR00634">
    <property type="entry name" value="recN"/>
    <property type="match status" value="1"/>
</dbReference>
<gene>
    <name evidence="11" type="primary">recN</name>
    <name evidence="11" type="ORF">GCM10009851_14280</name>
</gene>
<dbReference type="PANTHER" id="PTHR11059">
    <property type="entry name" value="DNA REPAIR PROTEIN RECN"/>
    <property type="match status" value="1"/>
</dbReference>
<keyword evidence="4" id="KW-0547">Nucleotide-binding</keyword>
<keyword evidence="6" id="KW-0067">ATP-binding</keyword>
<dbReference type="PANTHER" id="PTHR11059:SF0">
    <property type="entry name" value="DNA REPAIR PROTEIN RECN"/>
    <property type="match status" value="1"/>
</dbReference>
<comment type="function">
    <text evidence="1 9">May be involved in recombinational repair of damaged DNA.</text>
</comment>
<comment type="caution">
    <text evidence="11">The sequence shown here is derived from an EMBL/GenBank/DDBJ whole genome shotgun (WGS) entry which is preliminary data.</text>
</comment>
<dbReference type="InterPro" id="IPR027417">
    <property type="entry name" value="P-loop_NTPase"/>
</dbReference>
<organism evidence="11 12">
    <name type="scientific">Herbiconiux moechotypicola</name>
    <dbReference type="NCBI Taxonomy" id="637393"/>
    <lineage>
        <taxon>Bacteria</taxon>
        <taxon>Bacillati</taxon>
        <taxon>Actinomycetota</taxon>
        <taxon>Actinomycetes</taxon>
        <taxon>Micrococcales</taxon>
        <taxon>Microbacteriaceae</taxon>
        <taxon>Herbiconiux</taxon>
    </lineage>
</organism>
<dbReference type="RefSeq" id="WP_259478920.1">
    <property type="nucleotide sequence ID" value="NZ_BAAAQY010000003.1"/>
</dbReference>
<reference evidence="11 12" key="1">
    <citation type="journal article" date="2019" name="Int. J. Syst. Evol. Microbiol.">
        <title>The Global Catalogue of Microorganisms (GCM) 10K type strain sequencing project: providing services to taxonomists for standard genome sequencing and annotation.</title>
        <authorList>
            <consortium name="The Broad Institute Genomics Platform"/>
            <consortium name="The Broad Institute Genome Sequencing Center for Infectious Disease"/>
            <person name="Wu L."/>
            <person name="Ma J."/>
        </authorList>
    </citation>
    <scope>NUCLEOTIDE SEQUENCE [LARGE SCALE GENOMIC DNA]</scope>
    <source>
        <strain evidence="11 12">JCM 16117</strain>
    </source>
</reference>
<evidence type="ECO:0000259" key="10">
    <source>
        <dbReference type="Pfam" id="PF02463"/>
    </source>
</evidence>
<evidence type="ECO:0000313" key="12">
    <source>
        <dbReference type="Proteomes" id="UP001500929"/>
    </source>
</evidence>
<dbReference type="InterPro" id="IPR004604">
    <property type="entry name" value="DNA_recomb/repair_RecN"/>
</dbReference>
<dbReference type="Pfam" id="PF02463">
    <property type="entry name" value="SMC_N"/>
    <property type="match status" value="1"/>
</dbReference>
<proteinExistence type="inferred from homology"/>
<keyword evidence="12" id="KW-1185">Reference proteome</keyword>
<dbReference type="SUPFAM" id="SSF52540">
    <property type="entry name" value="P-loop containing nucleoside triphosphate hydrolases"/>
    <property type="match status" value="1"/>
</dbReference>
<evidence type="ECO:0000256" key="6">
    <source>
        <dbReference type="ARBA" id="ARBA00022840"/>
    </source>
</evidence>
<evidence type="ECO:0000256" key="3">
    <source>
        <dbReference type="ARBA" id="ARBA00021315"/>
    </source>
</evidence>
<dbReference type="Proteomes" id="UP001500929">
    <property type="component" value="Unassembled WGS sequence"/>
</dbReference>
<evidence type="ECO:0000256" key="8">
    <source>
        <dbReference type="ARBA" id="ARBA00033408"/>
    </source>
</evidence>
<evidence type="ECO:0000256" key="9">
    <source>
        <dbReference type="PIRNR" id="PIRNR003128"/>
    </source>
</evidence>
<dbReference type="Gene3D" id="3.40.50.300">
    <property type="entry name" value="P-loop containing nucleotide triphosphate hydrolases"/>
    <property type="match status" value="2"/>
</dbReference>
<evidence type="ECO:0000256" key="7">
    <source>
        <dbReference type="ARBA" id="ARBA00023204"/>
    </source>
</evidence>
<sequence length="571" mass="59887">MIEELSITDLGVIGEAVLPLGPGFTAVTGETGAGKTMVVSALGLLFGERADPGAVRSGAAQAWIEGRLDVDSDGAVAERVREAGGDVEPTAGGRAELILSRSVSAEGRGRAVVGGRTAPIGVLSELGDALVVVHGQSDQLRLKGATAQRTALDSFGGAELATAKAAYRAVYDSWQAHRAEIEVLISERSARLREAEQLRVAIEEITAVAPLAGEDVELGELADRLTNVEDLRVAAAEARDAISSDSGDAIDTVVLVDSARRSLERVVHHDPALAPIAASLTEASFLLSDVSTQLASYAASLESDEPGELDRIQERRAQLTALARKYGPELVDVIAFAAEAEPRLLELDSDSDRIEELTAVVDDEAAQLERLAGELTGLRTTASSRLADQVTAELAALAMPNARLVVEVTPREEYGASGRDQVQFLLRPHEGSEPRPLNRGASGGELSRVMLAIEVVLAEADPVPTFVFDEVDSGVGGASAIEIGRRLAALARTSQVIVVTHLAQVAAFATNHLRVEKDQDGPVTASNVVKLEGDERLAEMARLLSGLPDSESGLAHAAELLDTATSLAVPH</sequence>
<dbReference type="EMBL" id="BAAAQY010000003">
    <property type="protein sequence ID" value="GAA2230628.1"/>
    <property type="molecule type" value="Genomic_DNA"/>
</dbReference>
<dbReference type="InterPro" id="IPR003395">
    <property type="entry name" value="RecF/RecN/SMC_N"/>
</dbReference>
<dbReference type="CDD" id="cd03241">
    <property type="entry name" value="ABC_RecN"/>
    <property type="match status" value="1"/>
</dbReference>
<accession>A0ABN3DGP1</accession>
<evidence type="ECO:0000313" key="11">
    <source>
        <dbReference type="EMBL" id="GAA2230628.1"/>
    </source>
</evidence>
<protein>
    <recommendedName>
        <fullName evidence="3 9">DNA repair protein RecN</fullName>
    </recommendedName>
    <alternativeName>
        <fullName evidence="8 9">Recombination protein N</fullName>
    </alternativeName>
</protein>